<evidence type="ECO:0000313" key="2">
    <source>
        <dbReference type="EMBL" id="CAI9721730.1"/>
    </source>
</evidence>
<protein>
    <submittedName>
        <fullName evidence="2">Uncharacterized protein</fullName>
    </submittedName>
</protein>
<keyword evidence="1" id="KW-0812">Transmembrane</keyword>
<evidence type="ECO:0000256" key="1">
    <source>
        <dbReference type="SAM" id="Phobius"/>
    </source>
</evidence>
<name>A0AA36F2U6_OCTVU</name>
<dbReference type="AlphaFoldDB" id="A0AA36F2U6"/>
<keyword evidence="1" id="KW-1133">Transmembrane helix</keyword>
<reference evidence="2" key="1">
    <citation type="submission" date="2023-08" db="EMBL/GenBank/DDBJ databases">
        <authorList>
            <person name="Alioto T."/>
            <person name="Alioto T."/>
            <person name="Gomez Garrido J."/>
        </authorList>
    </citation>
    <scope>NUCLEOTIDE SEQUENCE</scope>
</reference>
<sequence>MLRSPASMQQHTLGRNQVVSLYNHSKKDCGSSSVSASQMHLMSFSPHKVMATFENTFGTFALILATMWHFIYIKRLSLDCEPIIHIQLRYGLTLINVQR</sequence>
<feature type="transmembrane region" description="Helical" evidence="1">
    <location>
        <begin position="49"/>
        <end position="71"/>
    </location>
</feature>
<dbReference type="EMBL" id="OX597817">
    <property type="protein sequence ID" value="CAI9721730.1"/>
    <property type="molecule type" value="Genomic_DNA"/>
</dbReference>
<proteinExistence type="predicted"/>
<keyword evidence="3" id="KW-1185">Reference proteome</keyword>
<gene>
    <name evidence="2" type="ORF">OCTVUL_1B019873</name>
</gene>
<keyword evidence="1" id="KW-0472">Membrane</keyword>
<accession>A0AA36F2U6</accession>
<organism evidence="2 3">
    <name type="scientific">Octopus vulgaris</name>
    <name type="common">Common octopus</name>
    <dbReference type="NCBI Taxonomy" id="6645"/>
    <lineage>
        <taxon>Eukaryota</taxon>
        <taxon>Metazoa</taxon>
        <taxon>Spiralia</taxon>
        <taxon>Lophotrochozoa</taxon>
        <taxon>Mollusca</taxon>
        <taxon>Cephalopoda</taxon>
        <taxon>Coleoidea</taxon>
        <taxon>Octopodiformes</taxon>
        <taxon>Octopoda</taxon>
        <taxon>Incirrata</taxon>
        <taxon>Octopodidae</taxon>
        <taxon>Octopus</taxon>
    </lineage>
</organism>
<evidence type="ECO:0000313" key="3">
    <source>
        <dbReference type="Proteomes" id="UP001162480"/>
    </source>
</evidence>
<dbReference type="Proteomes" id="UP001162480">
    <property type="component" value="Chromosome 4"/>
</dbReference>